<dbReference type="InterPro" id="IPR003758">
    <property type="entry name" value="LpxK"/>
</dbReference>
<dbReference type="Pfam" id="PF02606">
    <property type="entry name" value="LpxK"/>
    <property type="match status" value="1"/>
</dbReference>
<dbReference type="Proteomes" id="UP001146120">
    <property type="component" value="Unassembled WGS sequence"/>
</dbReference>
<name>A0AAV2Z3A3_9STRA</name>
<evidence type="ECO:0000256" key="1">
    <source>
        <dbReference type="ARBA" id="ARBA00004870"/>
    </source>
</evidence>
<keyword evidence="6" id="KW-0547">Nucleotide-binding</keyword>
<reference evidence="10" key="1">
    <citation type="submission" date="2022-11" db="EMBL/GenBank/DDBJ databases">
        <authorList>
            <person name="Morgan W.R."/>
            <person name="Tartar A."/>
        </authorList>
    </citation>
    <scope>NUCLEOTIDE SEQUENCE</scope>
    <source>
        <strain evidence="10">ARSEF 373</strain>
    </source>
</reference>
<keyword evidence="5" id="KW-0808">Transferase</keyword>
<evidence type="ECO:0000256" key="9">
    <source>
        <dbReference type="ARBA" id="ARBA00023098"/>
    </source>
</evidence>
<keyword evidence="4" id="KW-0441">Lipid A biosynthesis</keyword>
<dbReference type="GO" id="GO:0009029">
    <property type="term" value="F:lipid-A 4'-kinase activity"/>
    <property type="evidence" value="ECO:0007669"/>
    <property type="project" value="UniProtKB-EC"/>
</dbReference>
<dbReference type="EMBL" id="DAKRPA010000041">
    <property type="protein sequence ID" value="DBA01811.1"/>
    <property type="molecule type" value="Genomic_DNA"/>
</dbReference>
<dbReference type="GO" id="GO:0016020">
    <property type="term" value="C:membrane"/>
    <property type="evidence" value="ECO:0007669"/>
    <property type="project" value="GOC"/>
</dbReference>
<evidence type="ECO:0000256" key="7">
    <source>
        <dbReference type="ARBA" id="ARBA00022777"/>
    </source>
</evidence>
<gene>
    <name evidence="10" type="ORF">N0F65_002927</name>
</gene>
<keyword evidence="7" id="KW-0418">Kinase</keyword>
<evidence type="ECO:0000313" key="10">
    <source>
        <dbReference type="EMBL" id="DBA01811.1"/>
    </source>
</evidence>
<organism evidence="10 11">
    <name type="scientific">Lagenidium giganteum</name>
    <dbReference type="NCBI Taxonomy" id="4803"/>
    <lineage>
        <taxon>Eukaryota</taxon>
        <taxon>Sar</taxon>
        <taxon>Stramenopiles</taxon>
        <taxon>Oomycota</taxon>
        <taxon>Peronosporomycetes</taxon>
        <taxon>Pythiales</taxon>
        <taxon>Pythiaceae</taxon>
    </lineage>
</organism>
<evidence type="ECO:0000256" key="2">
    <source>
        <dbReference type="ARBA" id="ARBA00012071"/>
    </source>
</evidence>
<dbReference type="GO" id="GO:0009245">
    <property type="term" value="P:lipid A biosynthetic process"/>
    <property type="evidence" value="ECO:0007669"/>
    <property type="project" value="UniProtKB-KW"/>
</dbReference>
<protein>
    <recommendedName>
        <fullName evidence="2">tetraacyldisaccharide 4'-kinase</fullName>
        <ecNumber evidence="2">2.7.1.130</ecNumber>
    </recommendedName>
</protein>
<keyword evidence="8" id="KW-0067">ATP-binding</keyword>
<comment type="pathway">
    <text evidence="1">Glycolipid biosynthesis; lipid IV(A) biosynthesis; lipid IV(A) from (3R)-3-hydroxytetradecanoyl-[acyl-carrier-protein] and UDP-N-acetyl-alpha-D-glucosamine: step 6/6.</text>
</comment>
<reference evidence="10" key="2">
    <citation type="journal article" date="2023" name="Microbiol Resour">
        <title>Decontamination and Annotation of the Draft Genome Sequence of the Oomycete Lagenidium giganteum ARSEF 373.</title>
        <authorList>
            <person name="Morgan W.R."/>
            <person name="Tartar A."/>
        </authorList>
    </citation>
    <scope>NUCLEOTIDE SEQUENCE</scope>
    <source>
        <strain evidence="10">ARSEF 373</strain>
    </source>
</reference>
<dbReference type="PANTHER" id="PTHR42724:SF1">
    <property type="entry name" value="TETRAACYLDISACCHARIDE 4'-KINASE, MITOCHONDRIAL-RELATED"/>
    <property type="match status" value="1"/>
</dbReference>
<dbReference type="GO" id="GO:0005524">
    <property type="term" value="F:ATP binding"/>
    <property type="evidence" value="ECO:0007669"/>
    <property type="project" value="UniProtKB-KW"/>
</dbReference>
<comment type="caution">
    <text evidence="10">The sequence shown here is derived from an EMBL/GenBank/DDBJ whole genome shotgun (WGS) entry which is preliminary data.</text>
</comment>
<sequence>MSGSLRDWHRQWHQRVLRYLRSPLAPANASDITTYVQPQPWLSRVYALLMGHKRRRHRRAAAWLGPRSVPTISVGNVTFGATGKTPFVEYLVRLVHPLSERAPVLLTRGYGDDEWRMVTAKFPSARLVKGADRFRLGSAYVQQHRQELSCVILDDGLQQWQIRKDLEIVMVDALHPFGNGKLLPCGSLREAPQDALQRADIVVVHHFDLVACPQRQAALLQTVDQLTRRPIADGQASAIVATSRMRVKALVPLTTIQEDAARDYGSGGCELRAHLLDGAVALVVCGVGNPESVLQVVRRLPHAWTDVAIEAFPDHHAFTHEDVLDVVARVHVLAASNQQSQVVVLTTEKDAARSKEILSQVLGARDIPVFVLESELQLLLNRHQVEERVRLLLERS</sequence>
<dbReference type="PANTHER" id="PTHR42724">
    <property type="entry name" value="TETRAACYLDISACCHARIDE 4'-KINASE"/>
    <property type="match status" value="1"/>
</dbReference>
<evidence type="ECO:0000256" key="8">
    <source>
        <dbReference type="ARBA" id="ARBA00022840"/>
    </source>
</evidence>
<proteinExistence type="inferred from homology"/>
<accession>A0AAV2Z3A3</accession>
<evidence type="ECO:0000313" key="11">
    <source>
        <dbReference type="Proteomes" id="UP001146120"/>
    </source>
</evidence>
<dbReference type="EC" id="2.7.1.130" evidence="2"/>
<keyword evidence="3" id="KW-0444">Lipid biosynthesis</keyword>
<evidence type="ECO:0000256" key="3">
    <source>
        <dbReference type="ARBA" id="ARBA00022516"/>
    </source>
</evidence>
<keyword evidence="11" id="KW-1185">Reference proteome</keyword>
<evidence type="ECO:0000256" key="5">
    <source>
        <dbReference type="ARBA" id="ARBA00022679"/>
    </source>
</evidence>
<evidence type="ECO:0000256" key="4">
    <source>
        <dbReference type="ARBA" id="ARBA00022556"/>
    </source>
</evidence>
<keyword evidence="9" id="KW-0443">Lipid metabolism</keyword>
<dbReference type="AlphaFoldDB" id="A0AAV2Z3A3"/>
<evidence type="ECO:0000256" key="6">
    <source>
        <dbReference type="ARBA" id="ARBA00022741"/>
    </source>
</evidence>
<dbReference type="HAMAP" id="MF_00409">
    <property type="entry name" value="LpxK"/>
    <property type="match status" value="1"/>
</dbReference>